<dbReference type="Pfam" id="PF08531">
    <property type="entry name" value="Bac_rhamnosid_N"/>
    <property type="match status" value="1"/>
</dbReference>
<dbReference type="OrthoDB" id="9761045at2"/>
<evidence type="ECO:0000256" key="3">
    <source>
        <dbReference type="ARBA" id="ARBA00022801"/>
    </source>
</evidence>
<keyword evidence="9" id="KW-1185">Reference proteome</keyword>
<dbReference type="GO" id="GO:0030596">
    <property type="term" value="F:alpha-L-rhamnosidase activity"/>
    <property type="evidence" value="ECO:0007669"/>
    <property type="project" value="UniProtKB-EC"/>
</dbReference>
<dbReference type="AlphaFoldDB" id="A0A229P5Z1"/>
<organism evidence="8 9">
    <name type="scientific">Paenibacillus herberti</name>
    <dbReference type="NCBI Taxonomy" id="1619309"/>
    <lineage>
        <taxon>Bacteria</taxon>
        <taxon>Bacillati</taxon>
        <taxon>Bacillota</taxon>
        <taxon>Bacilli</taxon>
        <taxon>Bacillales</taxon>
        <taxon>Paenibacillaceae</taxon>
        <taxon>Paenibacillus</taxon>
    </lineage>
</organism>
<dbReference type="InterPro" id="IPR035396">
    <property type="entry name" value="Bac_rhamnosid6H"/>
</dbReference>
<dbReference type="InterPro" id="IPR016007">
    <property type="entry name" value="Alpha_rhamnosid"/>
</dbReference>
<dbReference type="Gene3D" id="2.60.120.260">
    <property type="entry name" value="Galactose-binding domain-like"/>
    <property type="match status" value="2"/>
</dbReference>
<evidence type="ECO:0000259" key="7">
    <source>
        <dbReference type="Pfam" id="PF17390"/>
    </source>
</evidence>
<dbReference type="Proteomes" id="UP000215145">
    <property type="component" value="Unassembled WGS sequence"/>
</dbReference>
<keyword evidence="3" id="KW-0378">Hydrolase</keyword>
<evidence type="ECO:0000256" key="1">
    <source>
        <dbReference type="ARBA" id="ARBA00001445"/>
    </source>
</evidence>
<dbReference type="InterPro" id="IPR012341">
    <property type="entry name" value="6hp_glycosidase-like_sf"/>
</dbReference>
<dbReference type="Gene3D" id="2.60.40.10">
    <property type="entry name" value="Immunoglobulins"/>
    <property type="match status" value="1"/>
</dbReference>
<dbReference type="InterPro" id="IPR035398">
    <property type="entry name" value="Bac_rhamnosid_C"/>
</dbReference>
<dbReference type="PIRSF" id="PIRSF010631">
    <property type="entry name" value="A-rhamnsds"/>
    <property type="match status" value="1"/>
</dbReference>
<accession>A0A229P5Z1</accession>
<dbReference type="Gene3D" id="1.50.10.10">
    <property type="match status" value="1"/>
</dbReference>
<gene>
    <name evidence="8" type="ORF">CGZ75_09420</name>
</gene>
<dbReference type="PANTHER" id="PTHR33307">
    <property type="entry name" value="ALPHA-RHAMNOSIDASE (EUROFUNG)"/>
    <property type="match status" value="1"/>
</dbReference>
<comment type="catalytic activity">
    <reaction evidence="1">
        <text>Hydrolysis of terminal non-reducing alpha-L-rhamnose residues in alpha-L-rhamnosides.</text>
        <dbReference type="EC" id="3.2.1.40"/>
    </reaction>
</comment>
<protein>
    <recommendedName>
        <fullName evidence="2">alpha-L-rhamnosidase</fullName>
        <ecNumber evidence="2">3.2.1.40</ecNumber>
    </recommendedName>
</protein>
<dbReference type="Pfam" id="PF17390">
    <property type="entry name" value="Bac_rhamnosid_C"/>
    <property type="match status" value="1"/>
</dbReference>
<dbReference type="InterPro" id="IPR036116">
    <property type="entry name" value="FN3_sf"/>
</dbReference>
<feature type="domain" description="Alpha-L-rhamnosidase C-terminal" evidence="7">
    <location>
        <begin position="794"/>
        <end position="866"/>
    </location>
</feature>
<sequence>MKAITIARKAREELNAVTLTVKGLTCEYRKQPLGIDTVHPRFSWKLESTERGALQTGYRLQVTTTQDGFEKPLWDTGQITNGDSIQIPYEGPALRSRTRYYYRIQVWDNNGQPSPWSETDWWETALLFADEWQAEWISADPLLHDPDDEASPLLRKEFEVVGEIASARLYATAAGVYEIHLNGRRVGEDLMTPGWTSYSDRLQYQTYDVTEELRQGANALGASLGSGWYKGELVWENSKNHYGNVRALLLQLHIIRTDGSEQFITSNPSWKVSTGALLASEIYHGEVYDARLEPRGWHKPGFDDSAWSSAVEIVPGVGKLVAQENLPVRVTERISPVSLIQTPNGETVLDYGQNLVGRIRLQLDLPAGTTITLYHAEILDRDGNFYTGNLRSAKQMLTYTSAGNAKESYAAAFSFYGFRYVKLEGYPGQELGEVSLEGFVAEVMHTDMPETGRFECSSGLINQLFSNIQWGQRGNFLDVPTDCPQRNERLGWTGDAQVFVRTAAFNYDVGLFFAKWLRDLRADQQPDGGVPFIIPDVLHQHSSSAWGDAAVICPWTIYQCYGDKRMLEEQFDSMKAWVEYIRRQGEDEYLWNTGFHFGDWLGLDAKEGSYVGATPSDLIATAFYAYSASLVRDAAVVLGKATEAKRYAELAERVRAAFSREFITPGGRLAAPTQTAHALVLAFGLVEGSARERTAKELNKLVTNQEFHLTTGFVGTPYLCFALSDNGYHETALKLLLQESYPSWLYSVNKGATTIWEHWDGVKPDGTFWSDDMNSYNHYAYGAIGEWMYRRVAGIDMDESQPAYRAIRIEPLFGGEKLTYAKAELDSPYGLIRSEWRRESGKLGLEIEVPVNTTATVRLPVADAGSILESGLPIGEAGGIELMESEEGFISVRVGSGCYSFVLKDEALAAEVQSVS</sequence>
<feature type="domain" description="Bacterial alpha-L-rhamnosidase N-terminal" evidence="5">
    <location>
        <begin position="163"/>
        <end position="332"/>
    </location>
</feature>
<evidence type="ECO:0000256" key="2">
    <source>
        <dbReference type="ARBA" id="ARBA00012652"/>
    </source>
</evidence>
<evidence type="ECO:0000313" key="9">
    <source>
        <dbReference type="Proteomes" id="UP000215145"/>
    </source>
</evidence>
<dbReference type="Pfam" id="PF25788">
    <property type="entry name" value="Ig_Rha78A_N"/>
    <property type="match status" value="1"/>
</dbReference>
<dbReference type="InterPro" id="IPR013783">
    <property type="entry name" value="Ig-like_fold"/>
</dbReference>
<dbReference type="Pfam" id="PF05592">
    <property type="entry name" value="Bac_rhamnosid"/>
    <property type="match status" value="1"/>
</dbReference>
<comment type="caution">
    <text evidence="8">The sequence shown here is derived from an EMBL/GenBank/DDBJ whole genome shotgun (WGS) entry which is preliminary data.</text>
</comment>
<dbReference type="SUPFAM" id="SSF49265">
    <property type="entry name" value="Fibronectin type III"/>
    <property type="match status" value="1"/>
</dbReference>
<dbReference type="SUPFAM" id="SSF48208">
    <property type="entry name" value="Six-hairpin glycosidases"/>
    <property type="match status" value="1"/>
</dbReference>
<feature type="domain" description="Alpha-L-rhamnosidase concanavalin-like" evidence="4">
    <location>
        <begin position="341"/>
        <end position="439"/>
    </location>
</feature>
<dbReference type="GO" id="GO:0005975">
    <property type="term" value="P:carbohydrate metabolic process"/>
    <property type="evidence" value="ECO:0007669"/>
    <property type="project" value="InterPro"/>
</dbReference>
<dbReference type="InterPro" id="IPR008928">
    <property type="entry name" value="6-hairpin_glycosidase_sf"/>
</dbReference>
<dbReference type="InterPro" id="IPR013737">
    <property type="entry name" value="Bac_rhamnosid_N"/>
</dbReference>
<name>A0A229P5Z1_9BACL</name>
<dbReference type="InterPro" id="IPR008902">
    <property type="entry name" value="Rhamnosid_concanavalin"/>
</dbReference>
<evidence type="ECO:0000259" key="6">
    <source>
        <dbReference type="Pfam" id="PF17389"/>
    </source>
</evidence>
<evidence type="ECO:0000259" key="4">
    <source>
        <dbReference type="Pfam" id="PF05592"/>
    </source>
</evidence>
<reference evidence="8 9" key="1">
    <citation type="submission" date="2017-07" db="EMBL/GenBank/DDBJ databases">
        <title>Paenibacillus herberti R33 genome sequencing and assembly.</title>
        <authorList>
            <person name="Su W."/>
        </authorList>
    </citation>
    <scope>NUCLEOTIDE SEQUENCE [LARGE SCALE GENOMIC DNA]</scope>
    <source>
        <strain evidence="8 9">R33</strain>
    </source>
</reference>
<proteinExistence type="predicted"/>
<dbReference type="Pfam" id="PF17389">
    <property type="entry name" value="Bac_rhamnosid6H"/>
    <property type="match status" value="1"/>
</dbReference>
<dbReference type="Gene3D" id="2.60.420.10">
    <property type="entry name" value="Maltose phosphorylase, domain 3"/>
    <property type="match status" value="1"/>
</dbReference>
<feature type="domain" description="Alpha-L-rhamnosidase six-hairpin glycosidase" evidence="6">
    <location>
        <begin position="450"/>
        <end position="792"/>
    </location>
</feature>
<evidence type="ECO:0000313" key="8">
    <source>
        <dbReference type="EMBL" id="OXM17558.1"/>
    </source>
</evidence>
<evidence type="ECO:0000259" key="5">
    <source>
        <dbReference type="Pfam" id="PF08531"/>
    </source>
</evidence>
<dbReference type="EMBL" id="NMUQ01000001">
    <property type="protein sequence ID" value="OXM17558.1"/>
    <property type="molecule type" value="Genomic_DNA"/>
</dbReference>
<dbReference type="EC" id="3.2.1.40" evidence="2"/>
<dbReference type="PANTHER" id="PTHR33307:SF6">
    <property type="entry name" value="ALPHA-RHAMNOSIDASE (EUROFUNG)-RELATED"/>
    <property type="match status" value="1"/>
</dbReference>